<dbReference type="EMBL" id="JAHXZJ010000374">
    <property type="protein sequence ID" value="KAH0561770.1"/>
    <property type="molecule type" value="Genomic_DNA"/>
</dbReference>
<gene>
    <name evidence="1" type="ORF">KQX54_019349</name>
</gene>
<sequence>MARSKGVRKPGLGDAHSRNGKGFRLGFTEGLRGYNEIWLAFRFGDGFESNPARCKGTVWLPFPVRRSKTREVSERDQSGSMGGGRVGDRVVAYWMLDAGWLLVVEKGVEKYMRVYSSYSVLIKPDLLRQPIASTFVLALRITRERLLPPYLPSENSIDGHLAPISTWLGLGWNTTLTDSRHPRLVGRYAHVYSYVDVYSEFPCFAESCFRTIGRLTFVGFGAACKVSYWEIVDL</sequence>
<evidence type="ECO:0000313" key="1">
    <source>
        <dbReference type="EMBL" id="KAH0561770.1"/>
    </source>
</evidence>
<comment type="caution">
    <text evidence="1">The sequence shown here is derived from an EMBL/GenBank/DDBJ whole genome shotgun (WGS) entry which is preliminary data.</text>
</comment>
<name>A0AAV7IK04_COTGL</name>
<evidence type="ECO:0000313" key="2">
    <source>
        <dbReference type="Proteomes" id="UP000826195"/>
    </source>
</evidence>
<dbReference type="AlphaFoldDB" id="A0AAV7IK04"/>
<keyword evidence="2" id="KW-1185">Reference proteome</keyword>
<accession>A0AAV7IK04</accession>
<dbReference type="Proteomes" id="UP000826195">
    <property type="component" value="Unassembled WGS sequence"/>
</dbReference>
<reference evidence="1 2" key="1">
    <citation type="journal article" date="2021" name="J. Hered.">
        <title>A chromosome-level genome assembly of the parasitoid wasp, Cotesia glomerata (Hymenoptera: Braconidae).</title>
        <authorList>
            <person name="Pinto B.J."/>
            <person name="Weis J.J."/>
            <person name="Gamble T."/>
            <person name="Ode P.J."/>
            <person name="Paul R."/>
            <person name="Zaspel J.M."/>
        </authorList>
    </citation>
    <scope>NUCLEOTIDE SEQUENCE [LARGE SCALE GENOMIC DNA]</scope>
    <source>
        <strain evidence="1">CgM1</strain>
    </source>
</reference>
<proteinExistence type="predicted"/>
<organism evidence="1 2">
    <name type="scientific">Cotesia glomerata</name>
    <name type="common">Lepidopteran parasitic wasp</name>
    <name type="synonym">Apanteles glomeratus</name>
    <dbReference type="NCBI Taxonomy" id="32391"/>
    <lineage>
        <taxon>Eukaryota</taxon>
        <taxon>Metazoa</taxon>
        <taxon>Ecdysozoa</taxon>
        <taxon>Arthropoda</taxon>
        <taxon>Hexapoda</taxon>
        <taxon>Insecta</taxon>
        <taxon>Pterygota</taxon>
        <taxon>Neoptera</taxon>
        <taxon>Endopterygota</taxon>
        <taxon>Hymenoptera</taxon>
        <taxon>Apocrita</taxon>
        <taxon>Ichneumonoidea</taxon>
        <taxon>Braconidae</taxon>
        <taxon>Microgastrinae</taxon>
        <taxon>Cotesia</taxon>
    </lineage>
</organism>
<protein>
    <submittedName>
        <fullName evidence="1">Uncharacterized protein</fullName>
    </submittedName>
</protein>